<dbReference type="SUPFAM" id="SSF55136">
    <property type="entry name" value="Probable bacterial effector-binding domain"/>
    <property type="match status" value="1"/>
</dbReference>
<dbReference type="SMART" id="SM00422">
    <property type="entry name" value="HTH_MERR"/>
    <property type="match status" value="1"/>
</dbReference>
<dbReference type="InterPro" id="IPR047057">
    <property type="entry name" value="MerR_fam"/>
</dbReference>
<keyword evidence="8" id="KW-1185">Reference proteome</keyword>
<evidence type="ECO:0000256" key="3">
    <source>
        <dbReference type="ARBA" id="ARBA00023125"/>
    </source>
</evidence>
<dbReference type="InterPro" id="IPR010499">
    <property type="entry name" value="AraC_E-bd"/>
</dbReference>
<dbReference type="Gene3D" id="3.20.80.10">
    <property type="entry name" value="Regulatory factor, effector binding domain"/>
    <property type="match status" value="1"/>
</dbReference>
<keyword evidence="5" id="KW-0175">Coiled coil</keyword>
<proteinExistence type="predicted"/>
<protein>
    <recommendedName>
        <fullName evidence="6">HTH merR-type domain-containing protein</fullName>
    </recommendedName>
</protein>
<dbReference type="RefSeq" id="WP_089024129.1">
    <property type="nucleotide sequence ID" value="NZ_NIQC01000025.1"/>
</dbReference>
<evidence type="ECO:0000256" key="4">
    <source>
        <dbReference type="ARBA" id="ARBA00023163"/>
    </source>
</evidence>
<evidence type="ECO:0000259" key="6">
    <source>
        <dbReference type="PROSITE" id="PS50937"/>
    </source>
</evidence>
<dbReference type="Pfam" id="PF13411">
    <property type="entry name" value="MerR_1"/>
    <property type="match status" value="1"/>
</dbReference>
<organism evidence="7 8">
    <name type="scientific">Natranaerobius trueperi</name>
    <dbReference type="NCBI Taxonomy" id="759412"/>
    <lineage>
        <taxon>Bacteria</taxon>
        <taxon>Bacillati</taxon>
        <taxon>Bacillota</taxon>
        <taxon>Clostridia</taxon>
        <taxon>Natranaerobiales</taxon>
        <taxon>Natranaerobiaceae</taxon>
        <taxon>Natranaerobius</taxon>
    </lineage>
</organism>
<evidence type="ECO:0000313" key="7">
    <source>
        <dbReference type="EMBL" id="OWZ83157.1"/>
    </source>
</evidence>
<evidence type="ECO:0000313" key="8">
    <source>
        <dbReference type="Proteomes" id="UP000214588"/>
    </source>
</evidence>
<feature type="domain" description="HTH merR-type" evidence="6">
    <location>
        <begin position="4"/>
        <end position="72"/>
    </location>
</feature>
<dbReference type="GO" id="GO:0003700">
    <property type="term" value="F:DNA-binding transcription factor activity"/>
    <property type="evidence" value="ECO:0007669"/>
    <property type="project" value="InterPro"/>
</dbReference>
<keyword evidence="1" id="KW-0678">Repressor</keyword>
<dbReference type="PANTHER" id="PTHR30204">
    <property type="entry name" value="REDOX-CYCLING DRUG-SENSING TRANSCRIPTIONAL ACTIVATOR SOXR"/>
    <property type="match status" value="1"/>
</dbReference>
<name>A0A226BYG5_9FIRM</name>
<evidence type="ECO:0000256" key="2">
    <source>
        <dbReference type="ARBA" id="ARBA00023015"/>
    </source>
</evidence>
<dbReference type="PANTHER" id="PTHR30204:SF69">
    <property type="entry name" value="MERR-FAMILY TRANSCRIPTIONAL REGULATOR"/>
    <property type="match status" value="1"/>
</dbReference>
<evidence type="ECO:0000256" key="5">
    <source>
        <dbReference type="SAM" id="Coils"/>
    </source>
</evidence>
<sequence>MKYEYTIGEISRLYDIGQDSLRYYEKKGLISPKRKDNSYRVYTLDDIWRLNIIKDLRKLNFSTEKIREYLQNRNTQTTIELMEKKIEVVETEIEALLKMKDDLTDKVSNLKFYNQIENVGKLQLKQIPNRKIILINEKMSIDQEVDLAFRKLEGQDDKKLSLLGNKDMGVFISKEGIINEDYYDYDKAFFIVDDTEDYNAFLSEGLYLTTIYRGGYEKSGVLFREMKEYIDKNNLKISGEPLEIYRLDIHGTENRDEFITEIQIPVTKTLHV</sequence>
<keyword evidence="4" id="KW-0804">Transcription</keyword>
<keyword evidence="3" id="KW-0238">DNA-binding</keyword>
<evidence type="ECO:0000256" key="1">
    <source>
        <dbReference type="ARBA" id="ARBA00022491"/>
    </source>
</evidence>
<comment type="caution">
    <text evidence="7">The sequence shown here is derived from an EMBL/GenBank/DDBJ whole genome shotgun (WGS) entry which is preliminary data.</text>
</comment>
<dbReference type="EMBL" id="NIQC01000025">
    <property type="protein sequence ID" value="OWZ83157.1"/>
    <property type="molecule type" value="Genomic_DNA"/>
</dbReference>
<keyword evidence="2" id="KW-0805">Transcription regulation</keyword>
<dbReference type="InterPro" id="IPR000551">
    <property type="entry name" value="MerR-type_HTH_dom"/>
</dbReference>
<dbReference type="PROSITE" id="PS50937">
    <property type="entry name" value="HTH_MERR_2"/>
    <property type="match status" value="1"/>
</dbReference>
<dbReference type="GO" id="GO:0003677">
    <property type="term" value="F:DNA binding"/>
    <property type="evidence" value="ECO:0007669"/>
    <property type="project" value="UniProtKB-KW"/>
</dbReference>
<dbReference type="InterPro" id="IPR011256">
    <property type="entry name" value="Reg_factor_effector_dom_sf"/>
</dbReference>
<reference evidence="7 8" key="1">
    <citation type="submission" date="2017-06" db="EMBL/GenBank/DDBJ databases">
        <title>Draft Genome Sequence of Natranaerobius trueperi halophilic, alkalithermophilic bacteria from soda lakes.</title>
        <authorList>
            <person name="Zhao B."/>
        </authorList>
    </citation>
    <scope>NUCLEOTIDE SEQUENCE [LARGE SCALE GENOMIC DNA]</scope>
    <source>
        <strain evidence="7 8">DSM 18760</strain>
    </source>
</reference>
<feature type="coiled-coil region" evidence="5">
    <location>
        <begin position="72"/>
        <end position="106"/>
    </location>
</feature>
<dbReference type="AlphaFoldDB" id="A0A226BYG5"/>
<dbReference type="Proteomes" id="UP000214588">
    <property type="component" value="Unassembled WGS sequence"/>
</dbReference>
<dbReference type="Gene3D" id="1.10.1660.10">
    <property type="match status" value="1"/>
</dbReference>
<dbReference type="OrthoDB" id="9773308at2"/>
<dbReference type="SMART" id="SM00871">
    <property type="entry name" value="AraC_E_bind"/>
    <property type="match status" value="1"/>
</dbReference>
<accession>A0A226BYG5</accession>
<dbReference type="InterPro" id="IPR009061">
    <property type="entry name" value="DNA-bd_dom_put_sf"/>
</dbReference>
<gene>
    <name evidence="7" type="ORF">CDO51_10020</name>
</gene>
<dbReference type="CDD" id="cd00592">
    <property type="entry name" value="HTH_MerR-like"/>
    <property type="match status" value="1"/>
</dbReference>
<dbReference type="SUPFAM" id="SSF46955">
    <property type="entry name" value="Putative DNA-binding domain"/>
    <property type="match status" value="1"/>
</dbReference>